<accession>A0A510KTP7</accession>
<dbReference type="Proteomes" id="UP000321944">
    <property type="component" value="Chromosome"/>
</dbReference>
<reference evidence="1 2" key="1">
    <citation type="submission" date="2019-07" db="EMBL/GenBank/DDBJ databases">
        <title>Complete Genome Sequence of Leptotrichia wadei Strain JMUB3936.</title>
        <authorList>
            <person name="Watanabe S."/>
            <person name="Cui L."/>
        </authorList>
    </citation>
    <scope>NUCLEOTIDE SEQUENCE [LARGE SCALE GENOMIC DNA]</scope>
    <source>
        <strain evidence="1 2">JMUB3936</strain>
    </source>
</reference>
<gene>
    <name evidence="1" type="ORF">JMUB3936_1366</name>
</gene>
<organism evidence="1 2">
    <name type="scientific">Leptotrichia wadei</name>
    <dbReference type="NCBI Taxonomy" id="157687"/>
    <lineage>
        <taxon>Bacteria</taxon>
        <taxon>Fusobacteriati</taxon>
        <taxon>Fusobacteriota</taxon>
        <taxon>Fusobacteriia</taxon>
        <taxon>Fusobacteriales</taxon>
        <taxon>Leptotrichiaceae</taxon>
        <taxon>Leptotrichia</taxon>
    </lineage>
</organism>
<dbReference type="OrthoDB" id="9919787at2"/>
<evidence type="ECO:0000313" key="1">
    <source>
        <dbReference type="EMBL" id="BBM55082.1"/>
    </source>
</evidence>
<proteinExistence type="predicted"/>
<sequence>MAEKTILDGIILKIDNGYPLLQVEYKTLLEKLPIIKKEESVGDWHSGTINYRNVKKEYYVVGNSEKGYFWFYHAKSEWVVDGYFDIKRVQRKSEQVTETRVWYE</sequence>
<name>A0A510KTP7_9FUSO</name>
<dbReference type="EMBL" id="AP019841">
    <property type="protein sequence ID" value="BBM55082.1"/>
    <property type="molecule type" value="Genomic_DNA"/>
</dbReference>
<protein>
    <submittedName>
        <fullName evidence="1">Uncharacterized protein</fullName>
    </submittedName>
</protein>
<dbReference type="RefSeq" id="WP_147003797.1">
    <property type="nucleotide sequence ID" value="NZ_AP019841.1"/>
</dbReference>
<evidence type="ECO:0000313" key="2">
    <source>
        <dbReference type="Proteomes" id="UP000321944"/>
    </source>
</evidence>
<dbReference type="AlphaFoldDB" id="A0A510KTP7"/>